<gene>
    <name evidence="1" type="ORF">UFOPK1493_03646</name>
</gene>
<dbReference type="EMBL" id="CAEZSR010000216">
    <property type="protein sequence ID" value="CAB4589173.1"/>
    <property type="molecule type" value="Genomic_DNA"/>
</dbReference>
<accession>A0A6J6FQF6</accession>
<evidence type="ECO:0000313" key="1">
    <source>
        <dbReference type="EMBL" id="CAB4589173.1"/>
    </source>
</evidence>
<protein>
    <submittedName>
        <fullName evidence="1">Unannotated protein</fullName>
    </submittedName>
</protein>
<dbReference type="AlphaFoldDB" id="A0A6J6FQF6"/>
<proteinExistence type="predicted"/>
<sequence>MDTQITPPPTDDEAVAIVAAMQALWPRPVIAAEETKRREATWRFSGRWWAKPLPARRDRPFI</sequence>
<organism evidence="1">
    <name type="scientific">freshwater metagenome</name>
    <dbReference type="NCBI Taxonomy" id="449393"/>
    <lineage>
        <taxon>unclassified sequences</taxon>
        <taxon>metagenomes</taxon>
        <taxon>ecological metagenomes</taxon>
    </lineage>
</organism>
<reference evidence="1" key="1">
    <citation type="submission" date="2020-05" db="EMBL/GenBank/DDBJ databases">
        <authorList>
            <person name="Chiriac C."/>
            <person name="Salcher M."/>
            <person name="Ghai R."/>
            <person name="Kavagutti S V."/>
        </authorList>
    </citation>
    <scope>NUCLEOTIDE SEQUENCE</scope>
</reference>
<name>A0A6J6FQF6_9ZZZZ</name>